<dbReference type="Proteomes" id="UP000193570">
    <property type="component" value="Unassembled WGS sequence"/>
</dbReference>
<protein>
    <recommendedName>
        <fullName evidence="1">YjiS-like domain-containing protein</fullName>
    </recommendedName>
</protein>
<evidence type="ECO:0000313" key="3">
    <source>
        <dbReference type="Proteomes" id="UP000193570"/>
    </source>
</evidence>
<name>A0A1X6ZEJ1_9RHOB</name>
<accession>A0A1X6ZEJ1</accession>
<dbReference type="InterPro" id="IPR009506">
    <property type="entry name" value="YjiS-like"/>
</dbReference>
<sequence length="75" mass="8412">MERIVLMQTASSRASGARGRLRLGRMLGLAAALQRERRQLAGLDAERLRDIGISADAARTEAARPVWDAPERWRR</sequence>
<organism evidence="2 3">
    <name type="scientific">Roseivivax jejudonensis</name>
    <dbReference type="NCBI Taxonomy" id="1529041"/>
    <lineage>
        <taxon>Bacteria</taxon>
        <taxon>Pseudomonadati</taxon>
        <taxon>Pseudomonadota</taxon>
        <taxon>Alphaproteobacteria</taxon>
        <taxon>Rhodobacterales</taxon>
        <taxon>Roseobacteraceae</taxon>
        <taxon>Roseivivax</taxon>
    </lineage>
</organism>
<dbReference type="EMBL" id="FWFK01000004">
    <property type="protein sequence ID" value="SLN47349.1"/>
    <property type="molecule type" value="Genomic_DNA"/>
</dbReference>
<dbReference type="RefSeq" id="WP_234984248.1">
    <property type="nucleotide sequence ID" value="NZ_FWFK01000004.1"/>
</dbReference>
<evidence type="ECO:0000259" key="1">
    <source>
        <dbReference type="Pfam" id="PF06568"/>
    </source>
</evidence>
<evidence type="ECO:0000313" key="2">
    <source>
        <dbReference type="EMBL" id="SLN47349.1"/>
    </source>
</evidence>
<reference evidence="2 3" key="1">
    <citation type="submission" date="2017-03" db="EMBL/GenBank/DDBJ databases">
        <authorList>
            <person name="Afonso C.L."/>
            <person name="Miller P.J."/>
            <person name="Scott M.A."/>
            <person name="Spackman E."/>
            <person name="Goraichik I."/>
            <person name="Dimitrov K.M."/>
            <person name="Suarez D.L."/>
            <person name="Swayne D.E."/>
        </authorList>
    </citation>
    <scope>NUCLEOTIDE SEQUENCE [LARGE SCALE GENOMIC DNA]</scope>
    <source>
        <strain evidence="2 3">CECT 8625</strain>
    </source>
</reference>
<dbReference type="AlphaFoldDB" id="A0A1X6ZEJ1"/>
<keyword evidence="3" id="KW-1185">Reference proteome</keyword>
<proteinExistence type="predicted"/>
<gene>
    <name evidence="2" type="ORF">ROJ8625_02303</name>
</gene>
<feature type="domain" description="YjiS-like" evidence="1">
    <location>
        <begin position="27"/>
        <end position="57"/>
    </location>
</feature>
<dbReference type="Pfam" id="PF06568">
    <property type="entry name" value="YjiS-like"/>
    <property type="match status" value="1"/>
</dbReference>